<dbReference type="InterPro" id="IPR001098">
    <property type="entry name" value="DNA-dir_DNA_pol_A_palm_dom"/>
</dbReference>
<dbReference type="GO" id="GO:0006302">
    <property type="term" value="P:double-strand break repair"/>
    <property type="evidence" value="ECO:0007669"/>
    <property type="project" value="TreeGrafter"/>
</dbReference>
<evidence type="ECO:0000256" key="3">
    <source>
        <dbReference type="ARBA" id="ARBA00049244"/>
    </source>
</evidence>
<keyword evidence="5" id="KW-0808">Transferase</keyword>
<dbReference type="InterPro" id="IPR002298">
    <property type="entry name" value="DNA_polymerase_A"/>
</dbReference>
<dbReference type="GO" id="GO:0003677">
    <property type="term" value="F:DNA binding"/>
    <property type="evidence" value="ECO:0007669"/>
    <property type="project" value="InterPro"/>
</dbReference>
<gene>
    <name evidence="5" type="primary">polA_2</name>
    <name evidence="5" type="ORF">ERS852571_00881</name>
</gene>
<name>A0A173S361_ANAHA</name>
<dbReference type="Pfam" id="PF00476">
    <property type="entry name" value="DNA_pol_A"/>
    <property type="match status" value="1"/>
</dbReference>
<accession>A0A173S361</accession>
<dbReference type="EC" id="2.7.7.7" evidence="1"/>
<dbReference type="SUPFAM" id="SSF53098">
    <property type="entry name" value="Ribonuclease H-like"/>
    <property type="match status" value="1"/>
</dbReference>
<dbReference type="Gene3D" id="3.30.70.370">
    <property type="match status" value="1"/>
</dbReference>
<dbReference type="RefSeq" id="WP_055072450.1">
    <property type="nucleotide sequence ID" value="NZ_CYXY01000004.1"/>
</dbReference>
<dbReference type="EMBL" id="CYXY01000004">
    <property type="protein sequence ID" value="CUM83788.1"/>
    <property type="molecule type" value="Genomic_DNA"/>
</dbReference>
<sequence>MIPQKNILHIDIETYSSVDIAKSGLYKYVQSPDFQILLFAYAYDDGPVEIIDLAQGEKLPEKVIDDLKAPATIKMAHNANFEINALSQFYEIWPDQWQCTMIHSLYCGYPASLAGVGKAMGFPQEKQKMAVGKALIRYFCVPCKPTKRNGGRTRNFPEHDIEKWNLFKEYCKQDVEVERAIEDHLKDYPVPTQEWTNWHYDQTINQQGTQLDLALINGALELSDQAALKLGDDIRRVSGIDNPNSVAQLKQWLSEQLGKDIDKLGKEAVNELLEAPQVQANPAVYYVLKKRKEMAKSSVKKYTAMENAVCKDGRVRGLLQFYGANRTGRWAGRLVQVQNLPRNYIPELSLARNLVKQENAAMLELTYGSLPDTISQLIRTAFVPREGYEFVVADFSAIEARVISWLAGEDWRLEVFRTHGKIYEASASSMFNVPIEKIKKGNPEYALRAKGKVAELALGYQGGTGALIQMGALRMGLTEEELPDIVHRWRTANKRIQDFWYTVENCAIETVTLGTTNQIQHGITFMRDADYFMIKLPSGRCLFYPDPQIGENAWGNKSITYMGIDGTKKWQRLETYGGKLVENIVQAVARDLLANAIRNMLFGGYLINFHIHDEIIAEVPKGSDLTLEKAIDLMCRAPEWAEGLPLNADGFTGDFYKKE</sequence>
<dbReference type="CDD" id="cd08642">
    <property type="entry name" value="DNA_pol_A_pol_I_A"/>
    <property type="match status" value="1"/>
</dbReference>
<protein>
    <recommendedName>
        <fullName evidence="1">DNA-directed DNA polymerase</fullName>
        <ecNumber evidence="1">2.7.7.7</ecNumber>
    </recommendedName>
</protein>
<dbReference type="InterPro" id="IPR012337">
    <property type="entry name" value="RNaseH-like_sf"/>
</dbReference>
<dbReference type="GO" id="GO:0006261">
    <property type="term" value="P:DNA-templated DNA replication"/>
    <property type="evidence" value="ECO:0007669"/>
    <property type="project" value="InterPro"/>
</dbReference>
<comment type="catalytic activity">
    <reaction evidence="3">
        <text>DNA(n) + a 2'-deoxyribonucleoside 5'-triphosphate = DNA(n+1) + diphosphate</text>
        <dbReference type="Rhea" id="RHEA:22508"/>
        <dbReference type="Rhea" id="RHEA-COMP:17339"/>
        <dbReference type="Rhea" id="RHEA-COMP:17340"/>
        <dbReference type="ChEBI" id="CHEBI:33019"/>
        <dbReference type="ChEBI" id="CHEBI:61560"/>
        <dbReference type="ChEBI" id="CHEBI:173112"/>
        <dbReference type="EC" id="2.7.7.7"/>
    </reaction>
</comment>
<dbReference type="Gene3D" id="1.10.150.20">
    <property type="entry name" value="5' to 3' exonuclease, C-terminal subdomain"/>
    <property type="match status" value="1"/>
</dbReference>
<evidence type="ECO:0000256" key="2">
    <source>
        <dbReference type="ARBA" id="ARBA00022705"/>
    </source>
</evidence>
<dbReference type="SMART" id="SM00482">
    <property type="entry name" value="POLAc"/>
    <property type="match status" value="1"/>
</dbReference>
<dbReference type="SUPFAM" id="SSF56672">
    <property type="entry name" value="DNA/RNA polymerases"/>
    <property type="match status" value="1"/>
</dbReference>
<dbReference type="InterPro" id="IPR043502">
    <property type="entry name" value="DNA/RNA_pol_sf"/>
</dbReference>
<feature type="domain" description="DNA-directed DNA polymerase family A palm" evidence="4">
    <location>
        <begin position="375"/>
        <end position="623"/>
    </location>
</feature>
<dbReference type="Proteomes" id="UP000095553">
    <property type="component" value="Unassembled WGS sequence"/>
</dbReference>
<reference evidence="5 6" key="1">
    <citation type="submission" date="2015-09" db="EMBL/GenBank/DDBJ databases">
        <authorList>
            <consortium name="Pathogen Informatics"/>
        </authorList>
    </citation>
    <scope>NUCLEOTIDE SEQUENCE [LARGE SCALE GENOMIC DNA]</scope>
    <source>
        <strain evidence="5 6">2789STDY5834959</strain>
    </source>
</reference>
<dbReference type="PANTHER" id="PTHR10133:SF27">
    <property type="entry name" value="DNA POLYMERASE NU"/>
    <property type="match status" value="1"/>
</dbReference>
<organism evidence="5 6">
    <name type="scientific">Anaerostipes hadrus</name>
    <dbReference type="NCBI Taxonomy" id="649756"/>
    <lineage>
        <taxon>Bacteria</taxon>
        <taxon>Bacillati</taxon>
        <taxon>Bacillota</taxon>
        <taxon>Clostridia</taxon>
        <taxon>Lachnospirales</taxon>
        <taxon>Lachnospiraceae</taxon>
        <taxon>Anaerostipes</taxon>
    </lineage>
</organism>
<evidence type="ECO:0000256" key="1">
    <source>
        <dbReference type="ARBA" id="ARBA00012417"/>
    </source>
</evidence>
<proteinExistence type="predicted"/>
<evidence type="ECO:0000313" key="6">
    <source>
        <dbReference type="Proteomes" id="UP000095553"/>
    </source>
</evidence>
<dbReference type="GO" id="GO:0003887">
    <property type="term" value="F:DNA-directed DNA polymerase activity"/>
    <property type="evidence" value="ECO:0007669"/>
    <property type="project" value="UniProtKB-EC"/>
</dbReference>
<evidence type="ECO:0000259" key="4">
    <source>
        <dbReference type="SMART" id="SM00482"/>
    </source>
</evidence>
<dbReference type="PANTHER" id="PTHR10133">
    <property type="entry name" value="DNA POLYMERASE I"/>
    <property type="match status" value="1"/>
</dbReference>
<dbReference type="AlphaFoldDB" id="A0A173S361"/>
<evidence type="ECO:0000313" key="5">
    <source>
        <dbReference type="EMBL" id="CUM83788.1"/>
    </source>
</evidence>
<keyword evidence="2" id="KW-0235">DNA replication</keyword>
<keyword evidence="5" id="KW-0548">Nucleotidyltransferase</keyword>